<accession>U7D6M4</accession>
<sequence length="114" mass="13663">MRVLCHHLYEYKKGVRRMILHTMPLYMKERVIKKMEDNSIYYSISDVTDSKFNIFFGDRDCVEVVKSFGTKPLNEYTDTEDFIVGVLLGYDVVQQSQRYLRRKRIWKIAQNKIA</sequence>
<reference evidence="2 3" key="1">
    <citation type="journal article" date="2013" name="Environ. Microbiol.">
        <title>Genome analysis of Chitinivibrio alkaliphilus gen. nov., sp. nov., a novel extremely haloalkaliphilic anaerobic chitinolytic bacterium from the candidate phylum Termite Group 3.</title>
        <authorList>
            <person name="Sorokin D.Y."/>
            <person name="Gumerov V.M."/>
            <person name="Rakitin A.L."/>
            <person name="Beletsky A.V."/>
            <person name="Damste J.S."/>
            <person name="Muyzer G."/>
            <person name="Mardanov A.V."/>
            <person name="Ravin N.V."/>
        </authorList>
    </citation>
    <scope>NUCLEOTIDE SEQUENCE [LARGE SCALE GENOMIC DNA]</scope>
    <source>
        <strain evidence="2 3">ACht1</strain>
    </source>
</reference>
<dbReference type="AlphaFoldDB" id="U7D6M4"/>
<evidence type="ECO:0000313" key="3">
    <source>
        <dbReference type="Proteomes" id="UP000017148"/>
    </source>
</evidence>
<dbReference type="STRING" id="1313304.CALK_1835"/>
<name>U7D6M4_9BACT</name>
<protein>
    <recommendedName>
        <fullName evidence="1">DUF2023 domain-containing protein</fullName>
    </recommendedName>
</protein>
<dbReference type="EMBL" id="ASJR01000016">
    <property type="protein sequence ID" value="ERP31221.1"/>
    <property type="molecule type" value="Genomic_DNA"/>
</dbReference>
<comment type="caution">
    <text evidence="2">The sequence shown here is derived from an EMBL/GenBank/DDBJ whole genome shotgun (WGS) entry which is preliminary data.</text>
</comment>
<dbReference type="Pfam" id="PF09633">
    <property type="entry name" value="DUF2023"/>
    <property type="match status" value="1"/>
</dbReference>
<proteinExistence type="predicted"/>
<dbReference type="OrthoDB" id="8138867at2"/>
<evidence type="ECO:0000259" key="1">
    <source>
        <dbReference type="Pfam" id="PF09633"/>
    </source>
</evidence>
<dbReference type="Gene3D" id="3.30.2190.10">
    <property type="entry name" value="PG1857-like"/>
    <property type="match status" value="1"/>
</dbReference>
<evidence type="ECO:0000313" key="2">
    <source>
        <dbReference type="EMBL" id="ERP31221.1"/>
    </source>
</evidence>
<dbReference type="InterPro" id="IPR018594">
    <property type="entry name" value="DUF2023"/>
</dbReference>
<feature type="domain" description="DUF2023" evidence="1">
    <location>
        <begin position="2"/>
        <end position="102"/>
    </location>
</feature>
<dbReference type="Proteomes" id="UP000017148">
    <property type="component" value="Unassembled WGS sequence"/>
</dbReference>
<dbReference type="eggNOG" id="ENOG5032RXB">
    <property type="taxonomic scope" value="Bacteria"/>
</dbReference>
<organism evidence="2 3">
    <name type="scientific">Chitinivibrio alkaliphilus ACht1</name>
    <dbReference type="NCBI Taxonomy" id="1313304"/>
    <lineage>
        <taxon>Bacteria</taxon>
        <taxon>Pseudomonadati</taxon>
        <taxon>Fibrobacterota</taxon>
        <taxon>Chitinivibrionia</taxon>
        <taxon>Chitinivibrionales</taxon>
        <taxon>Chitinivibrionaceae</taxon>
        <taxon>Chitinivibrio</taxon>
    </lineage>
</organism>
<keyword evidence="3" id="KW-1185">Reference proteome</keyword>
<gene>
    <name evidence="2" type="ORF">CALK_1835</name>
</gene>
<dbReference type="RefSeq" id="WP_022637268.1">
    <property type="nucleotide sequence ID" value="NZ_ASJR01000016.1"/>
</dbReference>
<dbReference type="InterPro" id="IPR036780">
    <property type="entry name" value="PG1857-like_sf"/>
</dbReference>
<dbReference type="SUPFAM" id="SSF160448">
    <property type="entry name" value="PG1857-like"/>
    <property type="match status" value="1"/>
</dbReference>